<keyword evidence="2" id="KW-1185">Reference proteome</keyword>
<evidence type="ECO:0000313" key="2">
    <source>
        <dbReference type="Proteomes" id="UP000028999"/>
    </source>
</evidence>
<reference evidence="1 2" key="1">
    <citation type="journal article" date="2014" name="Science">
        <title>Plant genetics. Early allopolyploid evolution in the post-Neolithic Brassica napus oilseed genome.</title>
        <authorList>
            <person name="Chalhoub B."/>
            <person name="Denoeud F."/>
            <person name="Liu S."/>
            <person name="Parkin I.A."/>
            <person name="Tang H."/>
            <person name="Wang X."/>
            <person name="Chiquet J."/>
            <person name="Belcram H."/>
            <person name="Tong C."/>
            <person name="Samans B."/>
            <person name="Correa M."/>
            <person name="Da Silva C."/>
            <person name="Just J."/>
            <person name="Falentin C."/>
            <person name="Koh C.S."/>
            <person name="Le Clainche I."/>
            <person name="Bernard M."/>
            <person name="Bento P."/>
            <person name="Noel B."/>
            <person name="Labadie K."/>
            <person name="Alberti A."/>
            <person name="Charles M."/>
            <person name="Arnaud D."/>
            <person name="Guo H."/>
            <person name="Daviaud C."/>
            <person name="Alamery S."/>
            <person name="Jabbari K."/>
            <person name="Zhao M."/>
            <person name="Edger P.P."/>
            <person name="Chelaifa H."/>
            <person name="Tack D."/>
            <person name="Lassalle G."/>
            <person name="Mestiri I."/>
            <person name="Schnel N."/>
            <person name="Le Paslier M.C."/>
            <person name="Fan G."/>
            <person name="Renault V."/>
            <person name="Bayer P.E."/>
            <person name="Golicz A.A."/>
            <person name="Manoli S."/>
            <person name="Lee T.H."/>
            <person name="Thi V.H."/>
            <person name="Chalabi S."/>
            <person name="Hu Q."/>
            <person name="Fan C."/>
            <person name="Tollenaere R."/>
            <person name="Lu Y."/>
            <person name="Battail C."/>
            <person name="Shen J."/>
            <person name="Sidebottom C.H."/>
            <person name="Wang X."/>
            <person name="Canaguier A."/>
            <person name="Chauveau A."/>
            <person name="Berard A."/>
            <person name="Deniot G."/>
            <person name="Guan M."/>
            <person name="Liu Z."/>
            <person name="Sun F."/>
            <person name="Lim Y.P."/>
            <person name="Lyons E."/>
            <person name="Town C.D."/>
            <person name="Bancroft I."/>
            <person name="Wang X."/>
            <person name="Meng J."/>
            <person name="Ma J."/>
            <person name="Pires J.C."/>
            <person name="King G.J."/>
            <person name="Brunel D."/>
            <person name="Delourme R."/>
            <person name="Renard M."/>
            <person name="Aury J.M."/>
            <person name="Adams K.L."/>
            <person name="Batley J."/>
            <person name="Snowdon R.J."/>
            <person name="Tost J."/>
            <person name="Edwards D."/>
            <person name="Zhou Y."/>
            <person name="Hua W."/>
            <person name="Sharpe A.G."/>
            <person name="Paterson A.H."/>
            <person name="Guan C."/>
            <person name="Wincker P."/>
        </authorList>
    </citation>
    <scope>NUCLEOTIDE SEQUENCE [LARGE SCALE GENOMIC DNA]</scope>
    <source>
        <strain evidence="2">cv. Darmor-bzh</strain>
    </source>
</reference>
<sequence length="55" mass="6171">MMIPSDEMLRFSHRVPSFKLTGDEEKGVPAGSFELDPAAIPKDCLEPLKVKQERV</sequence>
<organism evidence="1 2">
    <name type="scientific">Brassica napus</name>
    <name type="common">Rape</name>
    <dbReference type="NCBI Taxonomy" id="3708"/>
    <lineage>
        <taxon>Eukaryota</taxon>
        <taxon>Viridiplantae</taxon>
        <taxon>Streptophyta</taxon>
        <taxon>Embryophyta</taxon>
        <taxon>Tracheophyta</taxon>
        <taxon>Spermatophyta</taxon>
        <taxon>Magnoliopsida</taxon>
        <taxon>eudicotyledons</taxon>
        <taxon>Gunneridae</taxon>
        <taxon>Pentapetalae</taxon>
        <taxon>rosids</taxon>
        <taxon>malvids</taxon>
        <taxon>Brassicales</taxon>
        <taxon>Brassicaceae</taxon>
        <taxon>Brassiceae</taxon>
        <taxon>Brassica</taxon>
    </lineage>
</organism>
<dbReference type="Gramene" id="CDY27812">
    <property type="protein sequence ID" value="CDY27812"/>
    <property type="gene ID" value="GSBRNA2T00038621001"/>
</dbReference>
<evidence type="ECO:0000313" key="1">
    <source>
        <dbReference type="EMBL" id="CDY27812.1"/>
    </source>
</evidence>
<gene>
    <name evidence="1" type="primary">BnaA05g32210D</name>
    <name evidence="1" type="ORF">GSBRNA2T00038621001</name>
</gene>
<proteinExistence type="predicted"/>
<dbReference type="PANTHER" id="PTHR45089:SF38">
    <property type="entry name" value="DUF3444 DOMAIN-CONTAINING PROTEIN"/>
    <property type="match status" value="1"/>
</dbReference>
<dbReference type="PaxDb" id="3708-A0A078GRL2"/>
<accession>A0A078GRL2</accession>
<dbReference type="PANTHER" id="PTHR45089">
    <property type="entry name" value="DNAJ HEAT SHOCK AMINO-TERMINAL DOMAIN PROTEIN-RELATED"/>
    <property type="match status" value="1"/>
</dbReference>
<dbReference type="Proteomes" id="UP000028999">
    <property type="component" value="Unassembled WGS sequence"/>
</dbReference>
<protein>
    <submittedName>
        <fullName evidence="1">BnaA05g32210D protein</fullName>
    </submittedName>
</protein>
<dbReference type="AlphaFoldDB" id="A0A078GRL2"/>
<name>A0A078GRL2_BRANA</name>
<dbReference type="STRING" id="3708.A0A078GRL2"/>
<dbReference type="EMBL" id="LK032209">
    <property type="protein sequence ID" value="CDY27812.1"/>
    <property type="molecule type" value="Genomic_DNA"/>
</dbReference>